<name>A0A484MZK9_9ASTE</name>
<reference evidence="1 2" key="1">
    <citation type="submission" date="2018-04" db="EMBL/GenBank/DDBJ databases">
        <authorList>
            <person name="Vogel A."/>
        </authorList>
    </citation>
    <scope>NUCLEOTIDE SEQUENCE [LARGE SCALE GENOMIC DNA]</scope>
</reference>
<organism evidence="1 2">
    <name type="scientific">Cuscuta campestris</name>
    <dbReference type="NCBI Taxonomy" id="132261"/>
    <lineage>
        <taxon>Eukaryota</taxon>
        <taxon>Viridiplantae</taxon>
        <taxon>Streptophyta</taxon>
        <taxon>Embryophyta</taxon>
        <taxon>Tracheophyta</taxon>
        <taxon>Spermatophyta</taxon>
        <taxon>Magnoliopsida</taxon>
        <taxon>eudicotyledons</taxon>
        <taxon>Gunneridae</taxon>
        <taxon>Pentapetalae</taxon>
        <taxon>asterids</taxon>
        <taxon>lamiids</taxon>
        <taxon>Solanales</taxon>
        <taxon>Convolvulaceae</taxon>
        <taxon>Cuscuteae</taxon>
        <taxon>Cuscuta</taxon>
        <taxon>Cuscuta subgen. Grammica</taxon>
        <taxon>Cuscuta sect. Cleistogrammica</taxon>
    </lineage>
</organism>
<dbReference type="EMBL" id="OOIL02005298">
    <property type="protein sequence ID" value="VFQ94471.1"/>
    <property type="molecule type" value="Genomic_DNA"/>
</dbReference>
<accession>A0A484MZK9</accession>
<dbReference type="AlphaFoldDB" id="A0A484MZK9"/>
<evidence type="ECO:0000313" key="2">
    <source>
        <dbReference type="Proteomes" id="UP000595140"/>
    </source>
</evidence>
<keyword evidence="2" id="KW-1185">Reference proteome</keyword>
<proteinExistence type="predicted"/>
<protein>
    <submittedName>
        <fullName evidence="1">Uncharacterized protein</fullName>
    </submittedName>
</protein>
<evidence type="ECO:0000313" key="1">
    <source>
        <dbReference type="EMBL" id="VFQ94471.1"/>
    </source>
</evidence>
<gene>
    <name evidence="1" type="ORF">CCAM_LOCUS36247</name>
</gene>
<dbReference type="Proteomes" id="UP000595140">
    <property type="component" value="Unassembled WGS sequence"/>
</dbReference>
<sequence length="88" mass="10307">MTVLKHPLPSAQGFVGFEKQKVLLAKGMLKHSLPSAHSCEWRSPFSPKAPMAFWRRHLQTWRGVLRQSRHRRSPWTPTLWRKAFAIYA</sequence>